<name>A0A0L9U533_PHAAN</name>
<evidence type="ECO:0000313" key="1">
    <source>
        <dbReference type="EMBL" id="KOM37895.1"/>
    </source>
</evidence>
<dbReference type="AlphaFoldDB" id="A0A0L9U533"/>
<dbReference type="Gramene" id="KOM37895">
    <property type="protein sequence ID" value="KOM37895"/>
    <property type="gene ID" value="LR48_Vigan03g127700"/>
</dbReference>
<gene>
    <name evidence="1" type="ORF">LR48_Vigan03g127700</name>
</gene>
<organism evidence="1 2">
    <name type="scientific">Phaseolus angularis</name>
    <name type="common">Azuki bean</name>
    <name type="synonym">Vigna angularis</name>
    <dbReference type="NCBI Taxonomy" id="3914"/>
    <lineage>
        <taxon>Eukaryota</taxon>
        <taxon>Viridiplantae</taxon>
        <taxon>Streptophyta</taxon>
        <taxon>Embryophyta</taxon>
        <taxon>Tracheophyta</taxon>
        <taxon>Spermatophyta</taxon>
        <taxon>Magnoliopsida</taxon>
        <taxon>eudicotyledons</taxon>
        <taxon>Gunneridae</taxon>
        <taxon>Pentapetalae</taxon>
        <taxon>rosids</taxon>
        <taxon>fabids</taxon>
        <taxon>Fabales</taxon>
        <taxon>Fabaceae</taxon>
        <taxon>Papilionoideae</taxon>
        <taxon>50 kb inversion clade</taxon>
        <taxon>NPAAA clade</taxon>
        <taxon>indigoferoid/millettioid clade</taxon>
        <taxon>Phaseoleae</taxon>
        <taxon>Vigna</taxon>
    </lineage>
</organism>
<evidence type="ECO:0000313" key="2">
    <source>
        <dbReference type="Proteomes" id="UP000053144"/>
    </source>
</evidence>
<reference evidence="2" key="1">
    <citation type="journal article" date="2015" name="Proc. Natl. Acad. Sci. U.S.A.">
        <title>Genome sequencing of adzuki bean (Vigna angularis) provides insight into high starch and low fat accumulation and domestication.</title>
        <authorList>
            <person name="Yang K."/>
            <person name="Tian Z."/>
            <person name="Chen C."/>
            <person name="Luo L."/>
            <person name="Zhao B."/>
            <person name="Wang Z."/>
            <person name="Yu L."/>
            <person name="Li Y."/>
            <person name="Sun Y."/>
            <person name="Li W."/>
            <person name="Chen Y."/>
            <person name="Li Y."/>
            <person name="Zhang Y."/>
            <person name="Ai D."/>
            <person name="Zhao J."/>
            <person name="Shang C."/>
            <person name="Ma Y."/>
            <person name="Wu B."/>
            <person name="Wang M."/>
            <person name="Gao L."/>
            <person name="Sun D."/>
            <person name="Zhang P."/>
            <person name="Guo F."/>
            <person name="Wang W."/>
            <person name="Li Y."/>
            <person name="Wang J."/>
            <person name="Varshney R.K."/>
            <person name="Wang J."/>
            <person name="Ling H.Q."/>
            <person name="Wan P."/>
        </authorList>
    </citation>
    <scope>NUCLEOTIDE SEQUENCE</scope>
    <source>
        <strain evidence="2">cv. Jingnong 6</strain>
    </source>
</reference>
<dbReference type="EMBL" id="CM003373">
    <property type="protein sequence ID" value="KOM37895.1"/>
    <property type="molecule type" value="Genomic_DNA"/>
</dbReference>
<protein>
    <submittedName>
        <fullName evidence="1">Uncharacterized protein</fullName>
    </submittedName>
</protein>
<dbReference type="Proteomes" id="UP000053144">
    <property type="component" value="Chromosome 3"/>
</dbReference>
<proteinExistence type="predicted"/>
<sequence>MISKYLINHGNEIYISTRSVSSIEQVRLGIPCGSNNWWSVSRSLAVGLEGVGSLSESLGSGTTVSFIRTSNWVTKRVVWGLERRVRHVVRITGGPSLGTFPWSKVSDNGLTLCGSLGWASCFTTTSAQTATATYSY</sequence>
<accession>A0A0L9U533</accession>